<accession>A0A329SHW6</accession>
<evidence type="ECO:0000313" key="5">
    <source>
        <dbReference type="EMBL" id="KAG2987452.1"/>
    </source>
</evidence>
<organism evidence="7 8">
    <name type="scientific">Phytophthora cactorum</name>
    <dbReference type="NCBI Taxonomy" id="29920"/>
    <lineage>
        <taxon>Eukaryota</taxon>
        <taxon>Sar</taxon>
        <taxon>Stramenopiles</taxon>
        <taxon>Oomycota</taxon>
        <taxon>Peronosporomycetes</taxon>
        <taxon>Peronosporales</taxon>
        <taxon>Peronosporaceae</taxon>
        <taxon>Phytophthora</taxon>
    </lineage>
</organism>
<dbReference type="Pfam" id="PF10551">
    <property type="entry name" value="MULE"/>
    <property type="match status" value="1"/>
</dbReference>
<feature type="domain" description="MULE transposase" evidence="2">
    <location>
        <begin position="5"/>
        <end position="75"/>
    </location>
</feature>
<feature type="region of interest" description="Disordered" evidence="1">
    <location>
        <begin position="319"/>
        <end position="376"/>
    </location>
</feature>
<evidence type="ECO:0000256" key="1">
    <source>
        <dbReference type="SAM" id="MobiDB-lite"/>
    </source>
</evidence>
<name>A0A329SHW6_9STRA</name>
<dbReference type="Proteomes" id="UP000251314">
    <property type="component" value="Unassembled WGS sequence"/>
</dbReference>
<dbReference type="AlphaFoldDB" id="A0A329SHW6"/>
<dbReference type="InterPro" id="IPR052579">
    <property type="entry name" value="Zinc_finger_SWIM"/>
</dbReference>
<evidence type="ECO:0000313" key="8">
    <source>
        <dbReference type="Proteomes" id="UP000251314"/>
    </source>
</evidence>
<reference evidence="3" key="2">
    <citation type="submission" date="2018-10" db="EMBL/GenBank/DDBJ databases">
        <title>Effector identification in a new, highly contiguous assembly of the strawberry crown rot pathogen Phytophthora cactorum.</title>
        <authorList>
            <person name="Armitage A.D."/>
            <person name="Nellist C.F."/>
            <person name="Bates H."/>
            <person name="Vickerstaff R.J."/>
            <person name="Harrison R.J."/>
        </authorList>
    </citation>
    <scope>NUCLEOTIDE SEQUENCE</scope>
    <source>
        <strain evidence="3">15-7</strain>
        <strain evidence="4">4040</strain>
        <strain evidence="5">P415</strain>
        <strain evidence="6">P421</strain>
    </source>
</reference>
<dbReference type="PANTHER" id="PTHR31569">
    <property type="entry name" value="SWIM-TYPE DOMAIN-CONTAINING PROTEIN"/>
    <property type="match status" value="1"/>
</dbReference>
<keyword evidence="8" id="KW-1185">Reference proteome</keyword>
<dbReference type="EMBL" id="RCMV01000248">
    <property type="protein sequence ID" value="KAG3220765.1"/>
    <property type="molecule type" value="Genomic_DNA"/>
</dbReference>
<dbReference type="VEuPathDB" id="FungiDB:PC110_g7429"/>
<dbReference type="Proteomes" id="UP000735874">
    <property type="component" value="Unassembled WGS sequence"/>
</dbReference>
<proteinExistence type="predicted"/>
<comment type="caution">
    <text evidence="7">The sequence shown here is derived from an EMBL/GenBank/DDBJ whole genome shotgun (WGS) entry which is preliminary data.</text>
</comment>
<dbReference type="EMBL" id="RCML01000171">
    <property type="protein sequence ID" value="KAG2987452.1"/>
    <property type="molecule type" value="Genomic_DNA"/>
</dbReference>
<dbReference type="STRING" id="29920.A0A329SHW6"/>
<gene>
    <name evidence="7" type="ORF">PC110_g7429</name>
    <name evidence="3" type="ORF">PC113_g3602</name>
    <name evidence="4" type="ORF">PC117_g8590</name>
    <name evidence="5" type="ORF">PC118_g7259</name>
    <name evidence="6" type="ORF">PC129_g8489</name>
</gene>
<dbReference type="InterPro" id="IPR018289">
    <property type="entry name" value="MULE_transposase_dom"/>
</dbReference>
<dbReference type="OrthoDB" id="127348at2759"/>
<reference evidence="7 8" key="1">
    <citation type="submission" date="2018-01" db="EMBL/GenBank/DDBJ databases">
        <title>Draft genome of the strawberry crown rot pathogen Phytophthora cactorum.</title>
        <authorList>
            <person name="Armitage A.D."/>
            <person name="Lysoe E."/>
            <person name="Nellist C.F."/>
            <person name="Harrison R.J."/>
            <person name="Brurberg M.B."/>
        </authorList>
    </citation>
    <scope>NUCLEOTIDE SEQUENCE [LARGE SCALE GENOMIC DNA]</scope>
    <source>
        <strain evidence="7 8">10300</strain>
    </source>
</reference>
<dbReference type="PANTHER" id="PTHR31569:SF4">
    <property type="entry name" value="SWIM-TYPE DOMAIN-CONTAINING PROTEIN"/>
    <property type="match status" value="1"/>
</dbReference>
<protein>
    <recommendedName>
        <fullName evidence="2">MULE transposase domain-containing protein</fullName>
    </recommendedName>
</protein>
<dbReference type="Proteomes" id="UP000760860">
    <property type="component" value="Unassembled WGS sequence"/>
</dbReference>
<evidence type="ECO:0000313" key="3">
    <source>
        <dbReference type="EMBL" id="KAG2865537.1"/>
    </source>
</evidence>
<dbReference type="EMBL" id="RCMK01000187">
    <property type="protein sequence ID" value="KAG2945261.1"/>
    <property type="molecule type" value="Genomic_DNA"/>
</dbReference>
<sequence>MGANTVLPVAQCRLPGEKEGDYVWALNMLRLLMIENDIPCPQVIFTDRDLACMNTLDRVFPDTPSMVCRWHMNKNVESMARKHLGQVEVENPAPGQPKMENSCEKNSFMASFFEAVDAETEEEFETKRKDLARKSKPVSDYLDLHWWKCKSRIVKHCTNKYRHLGIRDTSTVEGTHAKIKCKLKTSRGDLNTVFKKLQSWWTISANETKFLMEQNAKIAPQLLQKNRYTRVVRIITRFALKETEALWKDAEKIVNGNIERSMCSGAFRAIHGRPCLHELISIIESNGQRHLVPEDFDKNSWIYRDQEGIAPPRIQEPATLTQNRNNGSKRRRRLRNYGAGGTGREPTLNERIDANHPATPPRSAALPPTDPQVFGTQDEDEVLPFLEPFVPPRFWGYAGQLPFPNRSDNA</sequence>
<dbReference type="Proteomes" id="UP000736787">
    <property type="component" value="Unassembled WGS sequence"/>
</dbReference>
<evidence type="ECO:0000313" key="7">
    <source>
        <dbReference type="EMBL" id="RAW36290.1"/>
    </source>
</evidence>
<evidence type="ECO:0000313" key="6">
    <source>
        <dbReference type="EMBL" id="KAG3220765.1"/>
    </source>
</evidence>
<dbReference type="Proteomes" id="UP000697107">
    <property type="component" value="Unassembled WGS sequence"/>
</dbReference>
<dbReference type="EMBL" id="MJFZ01000143">
    <property type="protein sequence ID" value="RAW36290.1"/>
    <property type="molecule type" value="Genomic_DNA"/>
</dbReference>
<evidence type="ECO:0000259" key="2">
    <source>
        <dbReference type="Pfam" id="PF10551"/>
    </source>
</evidence>
<evidence type="ECO:0000313" key="4">
    <source>
        <dbReference type="EMBL" id="KAG2945261.1"/>
    </source>
</evidence>
<dbReference type="EMBL" id="RCMG01000056">
    <property type="protein sequence ID" value="KAG2865537.1"/>
    <property type="molecule type" value="Genomic_DNA"/>
</dbReference>